<proteinExistence type="predicted"/>
<keyword evidence="2" id="KW-0812">Transmembrane</keyword>
<evidence type="ECO:0000259" key="3">
    <source>
        <dbReference type="Pfam" id="PF05305"/>
    </source>
</evidence>
<organism evidence="4 5">
    <name type="scientific">Mycobacterium intermedium</name>
    <dbReference type="NCBI Taxonomy" id="28445"/>
    <lineage>
        <taxon>Bacteria</taxon>
        <taxon>Bacillati</taxon>
        <taxon>Actinomycetota</taxon>
        <taxon>Actinomycetes</taxon>
        <taxon>Mycobacteriales</taxon>
        <taxon>Mycobacteriaceae</taxon>
        <taxon>Mycobacterium</taxon>
        <taxon>Mycobacterium simiae complex</taxon>
    </lineage>
</organism>
<sequence length="204" mass="21135">MGLMADGVPPRHETGGVPSPSPDESAGLAWSSENDFRAPPPPPRRPAGESAEVQGEPETATQSWSTVWSRAAALLLIGVGLATVIIVASLLLSTKKTTTSKAPPSSTASATTSPLIAESITSTPAQDEEYIQSLNDRGISFSNPKEAVLNGKTVCQNISAGSTVQSVVTDFQSANPTYAGVANAYVAISVRTYCPQFSNLVVGM</sequence>
<keyword evidence="2" id="KW-0472">Membrane</keyword>
<gene>
    <name evidence="4" type="ORF">BST27_05885</name>
</gene>
<dbReference type="STRING" id="28445.BHQ20_25475"/>
<dbReference type="EMBL" id="MVHT01000010">
    <property type="protein sequence ID" value="ORB09441.1"/>
    <property type="molecule type" value="Genomic_DNA"/>
</dbReference>
<feature type="domain" description="DUF732" evidence="3">
    <location>
        <begin position="126"/>
        <end position="196"/>
    </location>
</feature>
<dbReference type="InterPro" id="IPR007969">
    <property type="entry name" value="DUF732"/>
</dbReference>
<comment type="caution">
    <text evidence="4">The sequence shown here is derived from an EMBL/GenBank/DDBJ whole genome shotgun (WGS) entry which is preliminary data.</text>
</comment>
<evidence type="ECO:0000313" key="5">
    <source>
        <dbReference type="Proteomes" id="UP000192739"/>
    </source>
</evidence>
<evidence type="ECO:0000256" key="2">
    <source>
        <dbReference type="SAM" id="Phobius"/>
    </source>
</evidence>
<dbReference type="AlphaFoldDB" id="A0A1E3S6I4"/>
<accession>A0A1E3S6I4</accession>
<evidence type="ECO:0000256" key="1">
    <source>
        <dbReference type="SAM" id="MobiDB-lite"/>
    </source>
</evidence>
<dbReference type="OrthoDB" id="4729390at2"/>
<feature type="region of interest" description="Disordered" evidence="1">
    <location>
        <begin position="97"/>
        <end position="116"/>
    </location>
</feature>
<name>A0A1E3S6I4_MYCIE</name>
<evidence type="ECO:0000313" key="4">
    <source>
        <dbReference type="EMBL" id="ORB09441.1"/>
    </source>
</evidence>
<feature type="transmembrane region" description="Helical" evidence="2">
    <location>
        <begin position="71"/>
        <end position="92"/>
    </location>
</feature>
<keyword evidence="2" id="KW-1133">Transmembrane helix</keyword>
<feature type="compositionally biased region" description="Low complexity" evidence="1">
    <location>
        <begin position="97"/>
        <end position="115"/>
    </location>
</feature>
<feature type="region of interest" description="Disordered" evidence="1">
    <location>
        <begin position="1"/>
        <end position="63"/>
    </location>
</feature>
<reference evidence="4 5" key="1">
    <citation type="submission" date="2017-02" db="EMBL/GenBank/DDBJ databases">
        <title>The new phylogeny of genus Mycobacterium.</title>
        <authorList>
            <person name="Tortoli E."/>
            <person name="Trovato A."/>
            <person name="Cirillo D.M."/>
        </authorList>
    </citation>
    <scope>NUCLEOTIDE SEQUENCE [LARGE SCALE GENOMIC DNA]</scope>
    <source>
        <strain evidence="4 5">DSM 44049</strain>
    </source>
</reference>
<keyword evidence="5" id="KW-1185">Reference proteome</keyword>
<protein>
    <recommendedName>
        <fullName evidence="3">DUF732 domain-containing protein</fullName>
    </recommendedName>
</protein>
<dbReference type="Pfam" id="PF05305">
    <property type="entry name" value="DUF732"/>
    <property type="match status" value="1"/>
</dbReference>
<dbReference type="Proteomes" id="UP000192739">
    <property type="component" value="Unassembled WGS sequence"/>
</dbReference>